<reference evidence="1 2" key="1">
    <citation type="journal article" date="2017" name="Nat. Commun.">
        <title>Genome assembly with in vitro proximity ligation data and whole-genome triplication in lettuce.</title>
        <authorList>
            <person name="Reyes-Chin-Wo S."/>
            <person name="Wang Z."/>
            <person name="Yang X."/>
            <person name="Kozik A."/>
            <person name="Arikit S."/>
            <person name="Song C."/>
            <person name="Xia L."/>
            <person name="Froenicke L."/>
            <person name="Lavelle D.O."/>
            <person name="Truco M.J."/>
            <person name="Xia R."/>
            <person name="Zhu S."/>
            <person name="Xu C."/>
            <person name="Xu H."/>
            <person name="Xu X."/>
            <person name="Cox K."/>
            <person name="Korf I."/>
            <person name="Meyers B.C."/>
            <person name="Michelmore R.W."/>
        </authorList>
    </citation>
    <scope>NUCLEOTIDE SEQUENCE [LARGE SCALE GENOMIC DNA]</scope>
    <source>
        <strain evidence="2">cv. Salinas</strain>
        <tissue evidence="1">Seedlings</tissue>
    </source>
</reference>
<organism evidence="1 2">
    <name type="scientific">Lactuca sativa</name>
    <name type="common">Garden lettuce</name>
    <dbReference type="NCBI Taxonomy" id="4236"/>
    <lineage>
        <taxon>Eukaryota</taxon>
        <taxon>Viridiplantae</taxon>
        <taxon>Streptophyta</taxon>
        <taxon>Embryophyta</taxon>
        <taxon>Tracheophyta</taxon>
        <taxon>Spermatophyta</taxon>
        <taxon>Magnoliopsida</taxon>
        <taxon>eudicotyledons</taxon>
        <taxon>Gunneridae</taxon>
        <taxon>Pentapetalae</taxon>
        <taxon>asterids</taxon>
        <taxon>campanulids</taxon>
        <taxon>Asterales</taxon>
        <taxon>Asteraceae</taxon>
        <taxon>Cichorioideae</taxon>
        <taxon>Cichorieae</taxon>
        <taxon>Lactucinae</taxon>
        <taxon>Lactuca</taxon>
    </lineage>
</organism>
<proteinExistence type="predicted"/>
<dbReference type="EMBL" id="NBSK02000006">
    <property type="protein sequence ID" value="KAJ0202099.1"/>
    <property type="molecule type" value="Genomic_DNA"/>
</dbReference>
<comment type="caution">
    <text evidence="1">The sequence shown here is derived from an EMBL/GenBank/DDBJ whole genome shotgun (WGS) entry which is preliminary data.</text>
</comment>
<sequence length="93" mass="10844">MFPICNGEVHYINEILSMFPRYSIRNFEPEDQSKSSTSDDFSMYHEPHDKLKINQNIILKEIIEDSKFVIDVVMLLKKSVSAPLKRILLELTA</sequence>
<dbReference type="AlphaFoldDB" id="A0A9R1X969"/>
<gene>
    <name evidence="1" type="ORF">LSAT_V11C600312630</name>
</gene>
<dbReference type="Proteomes" id="UP000235145">
    <property type="component" value="Unassembled WGS sequence"/>
</dbReference>
<name>A0A9R1X969_LACSA</name>
<protein>
    <submittedName>
        <fullName evidence="1">Uncharacterized protein</fullName>
    </submittedName>
</protein>
<keyword evidence="2" id="KW-1185">Reference proteome</keyword>
<accession>A0A9R1X969</accession>
<evidence type="ECO:0000313" key="1">
    <source>
        <dbReference type="EMBL" id="KAJ0202099.1"/>
    </source>
</evidence>
<evidence type="ECO:0000313" key="2">
    <source>
        <dbReference type="Proteomes" id="UP000235145"/>
    </source>
</evidence>